<dbReference type="Gene3D" id="3.30.43.10">
    <property type="entry name" value="Uridine Diphospho-n-acetylenolpyruvylglucosamine Reductase, domain 2"/>
    <property type="match status" value="1"/>
</dbReference>
<protein>
    <recommendedName>
        <fullName evidence="4">Cytokinin dehydrogenase 1 FAD/cytokinin binding domain-containing protein</fullName>
    </recommendedName>
</protein>
<dbReference type="EMBL" id="AC148775">
    <property type="protein sequence ID" value="ABN05765.1"/>
    <property type="molecule type" value="Genomic_DNA"/>
</dbReference>
<dbReference type="GO" id="GO:0009690">
    <property type="term" value="P:cytokinin metabolic process"/>
    <property type="evidence" value="ECO:0007669"/>
    <property type="project" value="InterPro"/>
</dbReference>
<sequence>MPNKTTPHKTTNNTRSHLDNESGILSYPLWVFFAGTHWTWVQLSSLPVDFCVNSTGNTFLVDFAKDLGSQAFQAQNHDILQFCNDAGIKIKEYLTRNKTHQEWVEHFGTKCNCLKREKLNLIPKEYCHQGKGFFSRQSARF</sequence>
<proteinExistence type="predicted"/>
<dbReference type="GO" id="GO:0050660">
    <property type="term" value="F:flavin adenine dinucleotide binding"/>
    <property type="evidence" value="ECO:0007669"/>
    <property type="project" value="InterPro"/>
</dbReference>
<dbReference type="Pfam" id="PF09265">
    <property type="entry name" value="Cytokin-bind"/>
    <property type="match status" value="1"/>
</dbReference>
<dbReference type="GO" id="GO:0019139">
    <property type="term" value="F:cytokinin dehydrogenase activity"/>
    <property type="evidence" value="ECO:0007669"/>
    <property type="project" value="InterPro"/>
</dbReference>
<dbReference type="InterPro" id="IPR015345">
    <property type="entry name" value="Cytokinin_DH_FAD/cytokin-bd"/>
</dbReference>
<evidence type="ECO:0000313" key="5">
    <source>
        <dbReference type="EMBL" id="ABN05765.1"/>
    </source>
</evidence>
<reference evidence="5" key="1">
    <citation type="submission" date="2004-05" db="EMBL/GenBank/DDBJ databases">
        <authorList>
            <person name="Town C.D."/>
        </authorList>
    </citation>
    <scope>NUCLEOTIDE SEQUENCE</scope>
</reference>
<reference evidence="5" key="2">
    <citation type="submission" date="2007-03" db="EMBL/GenBank/DDBJ databases">
        <authorList>
            <consortium name="The International Medicago Genome Annotation Group"/>
        </authorList>
    </citation>
    <scope>NUCLEOTIDE SEQUENCE</scope>
</reference>
<keyword evidence="2" id="KW-0285">Flavoprotein</keyword>
<comment type="cofactor">
    <cofactor evidence="1">
        <name>FAD</name>
        <dbReference type="ChEBI" id="CHEBI:57692"/>
    </cofactor>
</comment>
<dbReference type="SUPFAM" id="SSF55103">
    <property type="entry name" value="FAD-linked oxidases, C-terminal domain"/>
    <property type="match status" value="1"/>
</dbReference>
<evidence type="ECO:0000259" key="4">
    <source>
        <dbReference type="Pfam" id="PF09265"/>
    </source>
</evidence>
<keyword evidence="3" id="KW-0274">FAD</keyword>
<accession>A2Q1E8</accession>
<evidence type="ECO:0000256" key="3">
    <source>
        <dbReference type="ARBA" id="ARBA00022827"/>
    </source>
</evidence>
<dbReference type="InterPro" id="IPR016170">
    <property type="entry name" value="Cytok_DH_C_sf"/>
</dbReference>
<dbReference type="AlphaFoldDB" id="A2Q1E8"/>
<organism evidence="5">
    <name type="scientific">Medicago truncatula</name>
    <name type="common">Barrel medic</name>
    <name type="synonym">Medicago tribuloides</name>
    <dbReference type="NCBI Taxonomy" id="3880"/>
    <lineage>
        <taxon>Eukaryota</taxon>
        <taxon>Viridiplantae</taxon>
        <taxon>Streptophyta</taxon>
        <taxon>Embryophyta</taxon>
        <taxon>Tracheophyta</taxon>
        <taxon>Spermatophyta</taxon>
        <taxon>Magnoliopsida</taxon>
        <taxon>eudicotyledons</taxon>
        <taxon>Gunneridae</taxon>
        <taxon>Pentapetalae</taxon>
        <taxon>rosids</taxon>
        <taxon>fabids</taxon>
        <taxon>Fabales</taxon>
        <taxon>Fabaceae</taxon>
        <taxon>Papilionoideae</taxon>
        <taxon>50 kb inversion clade</taxon>
        <taxon>NPAAA clade</taxon>
        <taxon>Hologalegina</taxon>
        <taxon>IRL clade</taxon>
        <taxon>Trifolieae</taxon>
        <taxon>Medicago</taxon>
    </lineage>
</organism>
<dbReference type="InterPro" id="IPR016164">
    <property type="entry name" value="FAD-linked_Oxase-like_C"/>
</dbReference>
<dbReference type="InterPro" id="IPR016167">
    <property type="entry name" value="FAD-bd_PCMH_sub1"/>
</dbReference>
<evidence type="ECO:0000256" key="2">
    <source>
        <dbReference type="ARBA" id="ARBA00022630"/>
    </source>
</evidence>
<evidence type="ECO:0000256" key="1">
    <source>
        <dbReference type="ARBA" id="ARBA00001974"/>
    </source>
</evidence>
<dbReference type="Gene3D" id="3.40.462.10">
    <property type="entry name" value="FAD-linked oxidases, C-terminal domain"/>
    <property type="match status" value="1"/>
</dbReference>
<feature type="domain" description="Cytokinin dehydrogenase 1 FAD/cytokinin binding" evidence="4">
    <location>
        <begin position="70"/>
        <end position="134"/>
    </location>
</feature>
<name>A2Q1E8_MEDTR</name>
<gene>
    <name evidence="5" type="ORF">MtrDRAFT_AC148775g30v2</name>
</gene>